<evidence type="ECO:0000313" key="4">
    <source>
        <dbReference type="Proteomes" id="UP000221734"/>
    </source>
</evidence>
<keyword evidence="4" id="KW-1185">Reference proteome</keyword>
<evidence type="ECO:0000313" key="3">
    <source>
        <dbReference type="EMBL" id="SOH03844.1"/>
    </source>
</evidence>
<evidence type="ECO:0000313" key="5">
    <source>
        <dbReference type="Proteomes" id="UP000501926"/>
    </source>
</evidence>
<dbReference type="EMBL" id="CP049055">
    <property type="protein sequence ID" value="QII10322.1"/>
    <property type="molecule type" value="Genomic_DNA"/>
</dbReference>
<sequence>MGLMVVLSHSALATFKKWFYRFDAEECGRQIEEDILAWKLDKLAEKSIGDQHGAGVKKQNVFNCIYGNNKYYYLAVNKMNC</sequence>
<reference evidence="4" key="3">
    <citation type="submission" date="2017-10" db="EMBL/GenBank/DDBJ databases">
        <authorList>
            <person name="Frank J."/>
        </authorList>
    </citation>
    <scope>NUCLEOTIDE SEQUENCE [LARGE SCALE GENOMIC DNA]</scope>
</reference>
<dbReference type="Proteomes" id="UP000221734">
    <property type="component" value="Chromosome Kuenenia_stuttgartiensis_MBR1"/>
</dbReference>
<dbReference type="OrthoDB" id="9800707at2"/>
<dbReference type="AlphaFoldDB" id="Q1PZ02"/>
<protein>
    <submittedName>
        <fullName evidence="1">Uncharacterized protein</fullName>
    </submittedName>
</protein>
<reference evidence="1" key="1">
    <citation type="journal article" date="2006" name="Nature">
        <title>Deciphering the evolution and metabolism of an anammox bacterium from a community genome.</title>
        <authorList>
            <person name="Strous M."/>
            <person name="Pelletier E."/>
            <person name="Mangenot S."/>
            <person name="Rattei T."/>
            <person name="Lehner A."/>
            <person name="Taylor M.W."/>
            <person name="Horn M."/>
            <person name="Daims H."/>
            <person name="Bartol-Mavel D."/>
            <person name="Wincker P."/>
            <person name="Barbe V."/>
            <person name="Fonknechten N."/>
            <person name="Vallenet D."/>
            <person name="Segurens B."/>
            <person name="Schenowitz-Truong C."/>
            <person name="Medigue C."/>
            <person name="Collingro A."/>
            <person name="Snel B."/>
            <person name="Dutilh B.E."/>
            <person name="OpDenCamp H.J.M."/>
            <person name="vanDerDrift C."/>
            <person name="Cirpus I."/>
            <person name="vanDePas-Schoonen K.T."/>
            <person name="Harhangi H.R."/>
            <person name="vanNiftrik L."/>
            <person name="Schmid M."/>
            <person name="Keltjens J."/>
            <person name="vanDeVossenberg J."/>
            <person name="Kartal B."/>
            <person name="Meier H."/>
            <person name="Frishman D."/>
            <person name="Huynen M.A."/>
            <person name="Mewes H."/>
            <person name="Weissenbach J."/>
            <person name="Jetten M.S.M."/>
            <person name="Wagner M."/>
            <person name="LePaslier D."/>
        </authorList>
    </citation>
    <scope>NUCLEOTIDE SEQUENCE</scope>
</reference>
<reference evidence="3" key="4">
    <citation type="submission" date="2017-10" db="EMBL/GenBank/DDBJ databases">
        <authorList>
            <person name="Banno H."/>
            <person name="Chua N.-H."/>
        </authorList>
    </citation>
    <scope>NUCLEOTIDE SEQUENCE [LARGE SCALE GENOMIC DNA]</scope>
    <source>
        <strain evidence="3">Kuenenia_mbr1_ru-nijmegen</strain>
    </source>
</reference>
<dbReference type="EMBL" id="LT934425">
    <property type="protein sequence ID" value="SOH03844.1"/>
    <property type="molecule type" value="Genomic_DNA"/>
</dbReference>
<reference evidence="2 5" key="5">
    <citation type="submission" date="2020-02" db="EMBL/GenBank/DDBJ databases">
        <title>Newly sequenced genome of strain CSTR1 showed variability in Candidatus Kuenenia stuttgartiensis genomes.</title>
        <authorList>
            <person name="Ding C."/>
            <person name="Adrian L."/>
        </authorList>
    </citation>
    <scope>NUCLEOTIDE SEQUENCE [LARGE SCALE GENOMIC DNA]</scope>
    <source>
        <strain evidence="2 5">CSTR1</strain>
    </source>
</reference>
<reference evidence="1" key="2">
    <citation type="submission" date="2006-01" db="EMBL/GenBank/DDBJ databases">
        <authorList>
            <person name="Genoscope"/>
        </authorList>
    </citation>
    <scope>NUCLEOTIDE SEQUENCE</scope>
</reference>
<dbReference type="KEGG" id="kst:KSMBR1_1343"/>
<evidence type="ECO:0000313" key="1">
    <source>
        <dbReference type="EMBL" id="CAJ72314.1"/>
    </source>
</evidence>
<dbReference type="Proteomes" id="UP000501926">
    <property type="component" value="Chromosome"/>
</dbReference>
<accession>Q1PZ02</accession>
<gene>
    <name evidence="2" type="ORF">KsCSTR_09430</name>
    <name evidence="3" type="ORF">KSMBR1_1343</name>
    <name evidence="1" type="ORF">kustd1569</name>
</gene>
<name>Q1PZ02_KUEST</name>
<organism evidence="1">
    <name type="scientific">Kuenenia stuttgartiensis</name>
    <dbReference type="NCBI Taxonomy" id="174633"/>
    <lineage>
        <taxon>Bacteria</taxon>
        <taxon>Pseudomonadati</taxon>
        <taxon>Planctomycetota</taxon>
        <taxon>Candidatus Brocadiia</taxon>
        <taxon>Candidatus Brocadiales</taxon>
        <taxon>Candidatus Brocadiaceae</taxon>
        <taxon>Candidatus Kuenenia</taxon>
    </lineage>
</organism>
<proteinExistence type="predicted"/>
<dbReference type="EMBL" id="CT573072">
    <property type="protein sequence ID" value="CAJ72314.1"/>
    <property type="molecule type" value="Genomic_DNA"/>
</dbReference>
<evidence type="ECO:0000313" key="2">
    <source>
        <dbReference type="EMBL" id="QII10322.1"/>
    </source>
</evidence>